<dbReference type="PANTHER" id="PTHR16138">
    <property type="entry name" value="MYCOPHENOLIC ACID ACYL-GLUCURONIDE ESTERASE, MITOCHONDRIAL"/>
    <property type="match status" value="1"/>
</dbReference>
<dbReference type="GO" id="GO:0004553">
    <property type="term" value="F:hydrolase activity, hydrolyzing O-glycosyl compounds"/>
    <property type="evidence" value="ECO:0007669"/>
    <property type="project" value="TreeGrafter"/>
</dbReference>
<protein>
    <recommendedName>
        <fullName evidence="3">Serine aminopeptidase S33 domain-containing protein</fullName>
    </recommendedName>
</protein>
<comment type="caution">
    <text evidence="4">The sequence shown here is derived from an EMBL/GenBank/DDBJ whole genome shotgun (WGS) entry which is preliminary data.</text>
</comment>
<name>A0A8J4GUZ4_9CHLO</name>
<evidence type="ECO:0000313" key="4">
    <source>
        <dbReference type="EMBL" id="GIM15686.1"/>
    </source>
</evidence>
<feature type="region of interest" description="Disordered" evidence="2">
    <location>
        <begin position="105"/>
        <end position="134"/>
    </location>
</feature>
<sequence>MSAFPRQTSVLVSRRSSPMRPPLRGVWAAQLTGWSGEMLPLLSIIQKGPIRWGDSNIPIDLCCRMHLGTNHVKRSRLAGRSTSPPLLRGPASNCKRCSSILQAAPWGRSPQNGQNQDLQYNPDSEHDDSDPQDVESLPLRWLTMERHEAASVAYRHYLPASPSPNPRLSSPPPLPMPSSLSSDTTTQISMTAAAAGGATAAYDDSMDGSPDVCVFYCNGLKSHMTSAKVRRALNVATSCNCEFVCFDYSGFGASTGRLFQMCGLQDWIDDAAALMTRVVRARRVILVGSSIGGWVALRLAQLMDQISDVFPAAGISNSSGPTNAAVATATGSLPASTSVDSNTSINISISNNSGNPAFLARSGGAAPAAGSSIRTKTRSGDQCPALEEHHGRATFRPTITSLLLIAPAVDIAEVRWAALTEAQQRAVLYENGLASLGSPYQMDNGDLVGLPYFCQGRRNLMHCPDARAEPLVPGVSHLGPLVGLPPPPLPQGHYPWLGAGSIATNMTATFVPQNAAEGRCLTAVNGTAGFPLLPSPSRQGGGEQGTSDSMEVGIAVGIPVVILHGSDDEVVPIQHAEMLAEALNRNRPASVLARVSSAVRPGSCEAGTAVACLALDTSGVPQPSKVAASCARSGVRMGNLVPEILGADAAAGSGSTQCAHGNAGRVSGIAGDPRAFLHVLVGGDHRISCPEGLRMLQRSLSLLITQAKCVETCT</sequence>
<dbReference type="InterPro" id="IPR052382">
    <property type="entry name" value="ABHD10_acyl-thioesterase"/>
</dbReference>
<dbReference type="Pfam" id="PF12146">
    <property type="entry name" value="Hydrolase_4"/>
    <property type="match status" value="1"/>
</dbReference>
<accession>A0A8J4GUZ4</accession>
<dbReference type="SUPFAM" id="SSF53474">
    <property type="entry name" value="alpha/beta-Hydrolases"/>
    <property type="match status" value="1"/>
</dbReference>
<dbReference type="InterPro" id="IPR029058">
    <property type="entry name" value="AB_hydrolase_fold"/>
</dbReference>
<feature type="compositionally biased region" description="Pro residues" evidence="2">
    <location>
        <begin position="161"/>
        <end position="176"/>
    </location>
</feature>
<evidence type="ECO:0000313" key="5">
    <source>
        <dbReference type="Proteomes" id="UP000722791"/>
    </source>
</evidence>
<dbReference type="Gene3D" id="3.40.50.1820">
    <property type="entry name" value="alpha/beta hydrolase"/>
    <property type="match status" value="1"/>
</dbReference>
<dbReference type="AlphaFoldDB" id="A0A8J4GUZ4"/>
<reference evidence="4" key="1">
    <citation type="journal article" date="2021" name="Proc. Natl. Acad. Sci. U.S.A.">
        <title>Three genomes in the algal genus Volvox reveal the fate of a haploid sex-determining region after a transition to homothallism.</title>
        <authorList>
            <person name="Yamamoto K."/>
            <person name="Hamaji T."/>
            <person name="Kawai-Toyooka H."/>
            <person name="Matsuzaki R."/>
            <person name="Takahashi F."/>
            <person name="Nishimura Y."/>
            <person name="Kawachi M."/>
            <person name="Noguchi H."/>
            <person name="Minakuchi Y."/>
            <person name="Umen J.G."/>
            <person name="Toyoda A."/>
            <person name="Nozaki H."/>
        </authorList>
    </citation>
    <scope>NUCLEOTIDE SEQUENCE</scope>
    <source>
        <strain evidence="4">NIES-3785</strain>
    </source>
</reference>
<dbReference type="PANTHER" id="PTHR16138:SF7">
    <property type="entry name" value="PALMITOYL-PROTEIN THIOESTERASE ABHD10, MITOCHONDRIAL"/>
    <property type="match status" value="1"/>
</dbReference>
<feature type="compositionally biased region" description="Polar residues" evidence="2">
    <location>
        <begin position="109"/>
        <end position="122"/>
    </location>
</feature>
<feature type="domain" description="Serine aminopeptidase S33" evidence="3">
    <location>
        <begin position="209"/>
        <end position="305"/>
    </location>
</feature>
<keyword evidence="1" id="KW-0378">Hydrolase</keyword>
<evidence type="ECO:0000256" key="1">
    <source>
        <dbReference type="ARBA" id="ARBA00022801"/>
    </source>
</evidence>
<proteinExistence type="predicted"/>
<gene>
    <name evidence="4" type="ORF">Vretimale_18432</name>
</gene>
<dbReference type="Proteomes" id="UP000722791">
    <property type="component" value="Unassembled WGS sequence"/>
</dbReference>
<organism evidence="4 5">
    <name type="scientific">Volvox reticuliferus</name>
    <dbReference type="NCBI Taxonomy" id="1737510"/>
    <lineage>
        <taxon>Eukaryota</taxon>
        <taxon>Viridiplantae</taxon>
        <taxon>Chlorophyta</taxon>
        <taxon>core chlorophytes</taxon>
        <taxon>Chlorophyceae</taxon>
        <taxon>CS clade</taxon>
        <taxon>Chlamydomonadales</taxon>
        <taxon>Volvocaceae</taxon>
        <taxon>Volvox</taxon>
    </lineage>
</organism>
<evidence type="ECO:0000256" key="2">
    <source>
        <dbReference type="SAM" id="MobiDB-lite"/>
    </source>
</evidence>
<dbReference type="InterPro" id="IPR022742">
    <property type="entry name" value="Hydrolase_4"/>
</dbReference>
<evidence type="ECO:0000259" key="3">
    <source>
        <dbReference type="Pfam" id="PF12146"/>
    </source>
</evidence>
<dbReference type="EMBL" id="BNCQ01000068">
    <property type="protein sequence ID" value="GIM15686.1"/>
    <property type="molecule type" value="Genomic_DNA"/>
</dbReference>
<feature type="region of interest" description="Disordered" evidence="2">
    <location>
        <begin position="161"/>
        <end position="184"/>
    </location>
</feature>